<protein>
    <recommendedName>
        <fullName evidence="5">Tetratricopeptide repeat protein</fullName>
    </recommendedName>
</protein>
<dbReference type="CDD" id="cd19757">
    <property type="entry name" value="Bbox1"/>
    <property type="match status" value="1"/>
</dbReference>
<organism evidence="3 4">
    <name type="scientific">Paramecium pentaurelia</name>
    <dbReference type="NCBI Taxonomy" id="43138"/>
    <lineage>
        <taxon>Eukaryota</taxon>
        <taxon>Sar</taxon>
        <taxon>Alveolata</taxon>
        <taxon>Ciliophora</taxon>
        <taxon>Intramacronucleata</taxon>
        <taxon>Oligohymenophorea</taxon>
        <taxon>Peniculida</taxon>
        <taxon>Parameciidae</taxon>
        <taxon>Paramecium</taxon>
    </lineage>
</organism>
<evidence type="ECO:0000313" key="3">
    <source>
        <dbReference type="EMBL" id="CAD8192665.1"/>
    </source>
</evidence>
<evidence type="ECO:0000256" key="1">
    <source>
        <dbReference type="PROSITE-ProRule" id="PRU00339"/>
    </source>
</evidence>
<reference evidence="3" key="1">
    <citation type="submission" date="2021-01" db="EMBL/GenBank/DDBJ databases">
        <authorList>
            <consortium name="Genoscope - CEA"/>
            <person name="William W."/>
        </authorList>
    </citation>
    <scope>NUCLEOTIDE SEQUENCE</scope>
</reference>
<accession>A0A8S1WWF2</accession>
<evidence type="ECO:0000313" key="4">
    <source>
        <dbReference type="Proteomes" id="UP000689195"/>
    </source>
</evidence>
<feature type="repeat" description="TPR" evidence="1">
    <location>
        <begin position="396"/>
        <end position="429"/>
    </location>
</feature>
<dbReference type="EMBL" id="CAJJDO010000102">
    <property type="protein sequence ID" value="CAD8192665.1"/>
    <property type="molecule type" value="Genomic_DNA"/>
</dbReference>
<dbReference type="PROSITE" id="PS50005">
    <property type="entry name" value="TPR"/>
    <property type="match status" value="1"/>
</dbReference>
<keyword evidence="1" id="KW-0802">TPR repeat</keyword>
<feature type="region of interest" description="Disordered" evidence="2">
    <location>
        <begin position="346"/>
        <end position="369"/>
    </location>
</feature>
<gene>
    <name evidence="3" type="ORF">PPENT_87.1.T1020093</name>
</gene>
<dbReference type="AlphaFoldDB" id="A0A8S1WWF2"/>
<keyword evidence="4" id="KW-1185">Reference proteome</keyword>
<dbReference type="OrthoDB" id="312917at2759"/>
<evidence type="ECO:0000256" key="2">
    <source>
        <dbReference type="SAM" id="MobiDB-lite"/>
    </source>
</evidence>
<proteinExistence type="predicted"/>
<dbReference type="Proteomes" id="UP000689195">
    <property type="component" value="Unassembled WGS sequence"/>
</dbReference>
<dbReference type="InterPro" id="IPR019734">
    <property type="entry name" value="TPR_rpt"/>
</dbReference>
<evidence type="ECO:0008006" key="5">
    <source>
        <dbReference type="Google" id="ProtNLM"/>
    </source>
</evidence>
<name>A0A8S1WWF2_9CILI</name>
<comment type="caution">
    <text evidence="3">The sequence shown here is derived from an EMBL/GenBank/DDBJ whole genome shotgun (WGS) entry which is preliminary data.</text>
</comment>
<sequence length="482" mass="58030">MKCQQCDRVPITYWCLDNICEKRFVCDQCSKYHGHKEKISQQIQKNKIKTWIKTLQITFLNIIHRTTCYQEFIEENFNQQENLEVLKKQHKLYFQFFQSKPKIQRAILNLNNQLNDIPISNIHKQDDPKYINKINVCKKLLQEKQLFKAQQQLFQLNPGESVYFQIECYILQKKLDDALKLSKETLGRIQENKYLDFNLQIQQAKILHKLKKYKEAIEVLKKVKEEELDQIQKQFYYLQQAKTYQKIIQYQGLGFNTIMNINNQYNLKNGSQIQISFLDRIQKQLEEEFKDFSTQNEDKKKEILEKNNKQKYFIDNFQFSLAIAKANLLRINNDELFLYDNNQNQQQNDQNQEQNNSNQQPNSSNQQQIVQNQQKFTLQDIELIYKEVLKEDVLNQKALFGLSQIYMKQIKYVEAREILYQLCQLNPKNSKAEIGLIYIKQRLLEQKIQDELDSNFSYTENCLSFIFRNFQRFSNQIFPEQH</sequence>